<accession>A0A0A9CID4</accession>
<name>A0A0A9CID4_ARUDO</name>
<protein>
    <submittedName>
        <fullName evidence="1">Uncharacterized protein</fullName>
    </submittedName>
</protein>
<evidence type="ECO:0000313" key="1">
    <source>
        <dbReference type="EMBL" id="JAD71297.1"/>
    </source>
</evidence>
<sequence length="29" mass="3395">MKTSMPLFLLRSGCQLFQFALLNSFKLIF</sequence>
<dbReference type="EMBL" id="GBRH01226598">
    <property type="protein sequence ID" value="JAD71297.1"/>
    <property type="molecule type" value="Transcribed_RNA"/>
</dbReference>
<reference evidence="1" key="1">
    <citation type="submission" date="2014-09" db="EMBL/GenBank/DDBJ databases">
        <authorList>
            <person name="Magalhaes I.L.F."/>
            <person name="Oliveira U."/>
            <person name="Santos F.R."/>
            <person name="Vidigal T.H.D.A."/>
            <person name="Brescovit A.D."/>
            <person name="Santos A.J."/>
        </authorList>
    </citation>
    <scope>NUCLEOTIDE SEQUENCE</scope>
    <source>
        <tissue evidence="1">Shoot tissue taken approximately 20 cm above the soil surface</tissue>
    </source>
</reference>
<dbReference type="AlphaFoldDB" id="A0A0A9CID4"/>
<organism evidence="1">
    <name type="scientific">Arundo donax</name>
    <name type="common">Giant reed</name>
    <name type="synonym">Donax arundinaceus</name>
    <dbReference type="NCBI Taxonomy" id="35708"/>
    <lineage>
        <taxon>Eukaryota</taxon>
        <taxon>Viridiplantae</taxon>
        <taxon>Streptophyta</taxon>
        <taxon>Embryophyta</taxon>
        <taxon>Tracheophyta</taxon>
        <taxon>Spermatophyta</taxon>
        <taxon>Magnoliopsida</taxon>
        <taxon>Liliopsida</taxon>
        <taxon>Poales</taxon>
        <taxon>Poaceae</taxon>
        <taxon>PACMAD clade</taxon>
        <taxon>Arundinoideae</taxon>
        <taxon>Arundineae</taxon>
        <taxon>Arundo</taxon>
    </lineage>
</organism>
<reference evidence="1" key="2">
    <citation type="journal article" date="2015" name="Data Brief">
        <title>Shoot transcriptome of the giant reed, Arundo donax.</title>
        <authorList>
            <person name="Barrero R.A."/>
            <person name="Guerrero F.D."/>
            <person name="Moolhuijzen P."/>
            <person name="Goolsby J.A."/>
            <person name="Tidwell J."/>
            <person name="Bellgard S.E."/>
            <person name="Bellgard M.I."/>
        </authorList>
    </citation>
    <scope>NUCLEOTIDE SEQUENCE</scope>
    <source>
        <tissue evidence="1">Shoot tissue taken approximately 20 cm above the soil surface</tissue>
    </source>
</reference>
<proteinExistence type="predicted"/>